<organism evidence="2 3">
    <name type="scientific">Erysiphe neolycopersici</name>
    <dbReference type="NCBI Taxonomy" id="212602"/>
    <lineage>
        <taxon>Eukaryota</taxon>
        <taxon>Fungi</taxon>
        <taxon>Dikarya</taxon>
        <taxon>Ascomycota</taxon>
        <taxon>Pezizomycotina</taxon>
        <taxon>Leotiomycetes</taxon>
        <taxon>Erysiphales</taxon>
        <taxon>Erysiphaceae</taxon>
        <taxon>Erysiphe</taxon>
    </lineage>
</organism>
<keyword evidence="1" id="KW-0732">Signal</keyword>
<feature type="signal peptide" evidence="1">
    <location>
        <begin position="1"/>
        <end position="23"/>
    </location>
</feature>
<proteinExistence type="predicted"/>
<comment type="caution">
    <text evidence="2">The sequence shown here is derived from an EMBL/GenBank/DDBJ whole genome shotgun (WGS) entry which is preliminary data.</text>
</comment>
<evidence type="ECO:0000313" key="3">
    <source>
        <dbReference type="Proteomes" id="UP000286134"/>
    </source>
</evidence>
<sequence>MFSIRQIFSLAFLAFFSLPLIIALPLDTDTTSSGRALEPRSKLGKAAAAATGIYVLGKYKKEKKKNKELKQQLGQ</sequence>
<reference evidence="2 3" key="1">
    <citation type="journal article" date="2018" name="BMC Genomics">
        <title>Comparative genome analyses reveal sequence features reflecting distinct modes of host-adaptation between dicot and monocot powdery mildew.</title>
        <authorList>
            <person name="Wu Y."/>
            <person name="Ma X."/>
            <person name="Pan Z."/>
            <person name="Kale S.D."/>
            <person name="Song Y."/>
            <person name="King H."/>
            <person name="Zhang Q."/>
            <person name="Presley C."/>
            <person name="Deng X."/>
            <person name="Wei C.I."/>
            <person name="Xiao S."/>
        </authorList>
    </citation>
    <scope>NUCLEOTIDE SEQUENCE [LARGE SCALE GENOMIC DNA]</scope>
    <source>
        <strain evidence="2">UMSG2</strain>
    </source>
</reference>
<protein>
    <submittedName>
        <fullName evidence="2">Uncharacterized protein</fullName>
    </submittedName>
</protein>
<gene>
    <name evidence="2" type="ORF">OnM2_023051</name>
</gene>
<feature type="chain" id="PRO_5019148599" evidence="1">
    <location>
        <begin position="24"/>
        <end position="75"/>
    </location>
</feature>
<dbReference type="AlphaFoldDB" id="A0A420I291"/>
<evidence type="ECO:0000313" key="2">
    <source>
        <dbReference type="EMBL" id="RKF63756.1"/>
    </source>
</evidence>
<evidence type="ECO:0000256" key="1">
    <source>
        <dbReference type="SAM" id="SignalP"/>
    </source>
</evidence>
<dbReference type="Proteomes" id="UP000286134">
    <property type="component" value="Unassembled WGS sequence"/>
</dbReference>
<name>A0A420I291_9PEZI</name>
<dbReference type="EMBL" id="MCFK01002356">
    <property type="protein sequence ID" value="RKF63756.1"/>
    <property type="molecule type" value="Genomic_DNA"/>
</dbReference>
<keyword evidence="3" id="KW-1185">Reference proteome</keyword>
<accession>A0A420I291</accession>